<dbReference type="Proteomes" id="UP000676967">
    <property type="component" value="Chromosome"/>
</dbReference>
<evidence type="ECO:0000256" key="1">
    <source>
        <dbReference type="SAM" id="MobiDB-lite"/>
    </source>
</evidence>
<feature type="compositionally biased region" description="Basic and acidic residues" evidence="1">
    <location>
        <begin position="135"/>
        <end position="150"/>
    </location>
</feature>
<dbReference type="EMBL" id="AP023356">
    <property type="protein sequence ID" value="BCJ39643.1"/>
    <property type="molecule type" value="Genomic_DNA"/>
</dbReference>
<proteinExistence type="predicted"/>
<sequence>MQVTDQALRALTLAAVSAHSRAETPVNSYHLLLGLTEAEGAARHLLAPDSPHPTSPAPGPDSESPDPREAETPVALEAGSGPQRSQAVGQEPGNGSGPQRPGVVGQEPESGSGSQRPGAVGQEPGSGSGVQRPGVVDRKSAVGPDRRRAGAADSPAAFRTAKEAVERAVVHARGSGRDYATTADLLFAILDLDSASNEGLDRGPVARALRVSGADPIALRAAATEQDHIACCQESGISPIRPTLIAMGSHAGRLPGRARTAAGFIAAAVPALLLWAAVLAVAWDTTGPETILAAGGLALAVFLALTLVARRRQFDRVRALVPDRLTVPAELQPVLDRLGLRSLEVRRQAGVALDRCFRYGPRALVVVCANTEAHAEFIGFVLWHELAHLARREHARRRLWYLLLIGLYVGATVGSDVRALAVAVLGGLVLTVSGRWWSELACDRFAVRHSGVAGLHAWVADQRKIRVIARQRGKWSAGKQLRSLLSHPPLRLRAALHPVTLPAREAVAA</sequence>
<dbReference type="Gene3D" id="1.10.1780.10">
    <property type="entry name" value="Clp, N-terminal domain"/>
    <property type="match status" value="1"/>
</dbReference>
<evidence type="ECO:0000313" key="3">
    <source>
        <dbReference type="EMBL" id="BCJ39643.1"/>
    </source>
</evidence>
<organism evidence="3 4">
    <name type="scientific">Actinoplanes ianthinogenes</name>
    <dbReference type="NCBI Taxonomy" id="122358"/>
    <lineage>
        <taxon>Bacteria</taxon>
        <taxon>Bacillati</taxon>
        <taxon>Actinomycetota</taxon>
        <taxon>Actinomycetes</taxon>
        <taxon>Micromonosporales</taxon>
        <taxon>Micromonosporaceae</taxon>
        <taxon>Actinoplanes</taxon>
    </lineage>
</organism>
<feature type="transmembrane region" description="Helical" evidence="2">
    <location>
        <begin position="289"/>
        <end position="309"/>
    </location>
</feature>
<accession>A0ABM7LKG3</accession>
<dbReference type="InterPro" id="IPR036628">
    <property type="entry name" value="Clp_N_dom_sf"/>
</dbReference>
<keyword evidence="2" id="KW-0812">Transmembrane</keyword>
<feature type="transmembrane region" description="Helical" evidence="2">
    <location>
        <begin position="261"/>
        <end position="283"/>
    </location>
</feature>
<keyword evidence="2" id="KW-1133">Transmembrane helix</keyword>
<evidence type="ECO:0008006" key="5">
    <source>
        <dbReference type="Google" id="ProtNLM"/>
    </source>
</evidence>
<evidence type="ECO:0000256" key="2">
    <source>
        <dbReference type="SAM" id="Phobius"/>
    </source>
</evidence>
<keyword evidence="4" id="KW-1185">Reference proteome</keyword>
<protein>
    <recommendedName>
        <fullName evidence="5">Peptidase M48 domain-containing protein</fullName>
    </recommendedName>
</protein>
<reference evidence="3 4" key="1">
    <citation type="submission" date="2020-08" db="EMBL/GenBank/DDBJ databases">
        <title>Whole genome shotgun sequence of Actinoplanes ianthinogenes NBRC 13996.</title>
        <authorList>
            <person name="Komaki H."/>
            <person name="Tamura T."/>
        </authorList>
    </citation>
    <scope>NUCLEOTIDE SEQUENCE [LARGE SCALE GENOMIC DNA]</scope>
    <source>
        <strain evidence="3 4">NBRC 13996</strain>
    </source>
</reference>
<feature type="region of interest" description="Disordered" evidence="1">
    <location>
        <begin position="46"/>
        <end position="158"/>
    </location>
</feature>
<feature type="compositionally biased region" description="Pro residues" evidence="1">
    <location>
        <begin position="50"/>
        <end position="59"/>
    </location>
</feature>
<feature type="transmembrane region" description="Helical" evidence="2">
    <location>
        <begin position="398"/>
        <end position="414"/>
    </location>
</feature>
<evidence type="ECO:0000313" key="4">
    <source>
        <dbReference type="Proteomes" id="UP000676967"/>
    </source>
</evidence>
<keyword evidence="2" id="KW-0472">Membrane</keyword>
<gene>
    <name evidence="3" type="ORF">Aiant_03000</name>
</gene>
<name>A0ABM7LKG3_9ACTN</name>